<dbReference type="Gene3D" id="3.40.50.720">
    <property type="entry name" value="NAD(P)-binding Rossmann-like Domain"/>
    <property type="match status" value="1"/>
</dbReference>
<dbReference type="InterPro" id="IPR013328">
    <property type="entry name" value="6PGD_dom2"/>
</dbReference>
<evidence type="ECO:0000259" key="3">
    <source>
        <dbReference type="Pfam" id="PF03446"/>
    </source>
</evidence>
<dbReference type="GO" id="GO:0000785">
    <property type="term" value="C:chromatin"/>
    <property type="evidence" value="ECO:0007669"/>
    <property type="project" value="TreeGrafter"/>
</dbReference>
<protein>
    <submittedName>
        <fullName evidence="5">6-phosphogluconate dehydrogenase</fullName>
    </submittedName>
</protein>
<dbReference type="InterPro" id="IPR051265">
    <property type="entry name" value="HIBADH-related_NP60_sf"/>
</dbReference>
<keyword evidence="6" id="KW-1185">Reference proteome</keyword>
<dbReference type="InterPro" id="IPR015814">
    <property type="entry name" value="Pgluconate_DH_NAD-bd_C"/>
</dbReference>
<evidence type="ECO:0000256" key="2">
    <source>
        <dbReference type="SAM" id="MobiDB-lite"/>
    </source>
</evidence>
<evidence type="ECO:0000259" key="4">
    <source>
        <dbReference type="Pfam" id="PF09130"/>
    </source>
</evidence>
<dbReference type="GO" id="GO:0050661">
    <property type="term" value="F:NADP binding"/>
    <property type="evidence" value="ECO:0007669"/>
    <property type="project" value="InterPro"/>
</dbReference>
<dbReference type="Proteomes" id="UP000824998">
    <property type="component" value="Unassembled WGS sequence"/>
</dbReference>
<organism evidence="5 6">
    <name type="scientific">Amylocarpus encephaloides</name>
    <dbReference type="NCBI Taxonomy" id="45428"/>
    <lineage>
        <taxon>Eukaryota</taxon>
        <taxon>Fungi</taxon>
        <taxon>Dikarya</taxon>
        <taxon>Ascomycota</taxon>
        <taxon>Pezizomycotina</taxon>
        <taxon>Leotiomycetes</taxon>
        <taxon>Helotiales</taxon>
        <taxon>Helotiales incertae sedis</taxon>
        <taxon>Amylocarpus</taxon>
    </lineage>
</organism>
<feature type="domain" description="6-phosphogluconate dehydrogenase NADP-binding" evidence="3">
    <location>
        <begin position="8"/>
        <end position="156"/>
    </location>
</feature>
<feature type="compositionally biased region" description="Basic and acidic residues" evidence="2">
    <location>
        <begin position="330"/>
        <end position="339"/>
    </location>
</feature>
<evidence type="ECO:0000313" key="6">
    <source>
        <dbReference type="Proteomes" id="UP000824998"/>
    </source>
</evidence>
<dbReference type="GO" id="GO:0140673">
    <property type="term" value="P:transcription elongation-coupled chromatin remodeling"/>
    <property type="evidence" value="ECO:0007669"/>
    <property type="project" value="TreeGrafter"/>
</dbReference>
<evidence type="ECO:0000256" key="1">
    <source>
        <dbReference type="ARBA" id="ARBA00007598"/>
    </source>
</evidence>
<feature type="region of interest" description="Disordered" evidence="2">
    <location>
        <begin position="306"/>
        <end position="339"/>
    </location>
</feature>
<comment type="similarity">
    <text evidence="1">Belongs to the HIBADH-related family. NP60 subfamily.</text>
</comment>
<dbReference type="GO" id="GO:0003677">
    <property type="term" value="F:DNA binding"/>
    <property type="evidence" value="ECO:0007669"/>
    <property type="project" value="TreeGrafter"/>
</dbReference>
<dbReference type="Pfam" id="PF03446">
    <property type="entry name" value="NAD_binding_2"/>
    <property type="match status" value="1"/>
</dbReference>
<feature type="region of interest" description="Disordered" evidence="2">
    <location>
        <begin position="269"/>
        <end position="288"/>
    </location>
</feature>
<dbReference type="InterPro" id="IPR036291">
    <property type="entry name" value="NAD(P)-bd_dom_sf"/>
</dbReference>
<dbReference type="InterPro" id="IPR008927">
    <property type="entry name" value="6-PGluconate_DH-like_C_sf"/>
</dbReference>
<comment type="caution">
    <text evidence="5">The sequence shown here is derived from an EMBL/GenBank/DDBJ whole genome shotgun (WGS) entry which is preliminary data.</text>
</comment>
<proteinExistence type="inferred from homology"/>
<dbReference type="Pfam" id="PF09130">
    <property type="entry name" value="DUF1932"/>
    <property type="match status" value="1"/>
</dbReference>
<dbReference type="Gene3D" id="1.10.1040.10">
    <property type="entry name" value="N-(1-d-carboxylethyl)-l-norvaline Dehydrogenase, domain 2"/>
    <property type="match status" value="1"/>
</dbReference>
<gene>
    <name evidence="5" type="ORF">BJ875DRAFT_453232</name>
</gene>
<feature type="domain" description="Phosphogluconate dehydrogenase NAD-binding putative C-terminal" evidence="4">
    <location>
        <begin position="223"/>
        <end position="300"/>
    </location>
</feature>
<accession>A0A9P7YR47</accession>
<dbReference type="EMBL" id="MU251383">
    <property type="protein sequence ID" value="KAG9237588.1"/>
    <property type="molecule type" value="Genomic_DNA"/>
</dbReference>
<dbReference type="PANTHER" id="PTHR43580">
    <property type="entry name" value="OXIDOREDUCTASE GLYR1-RELATED"/>
    <property type="match status" value="1"/>
</dbReference>
<dbReference type="AlphaFoldDB" id="A0A9P7YR47"/>
<sequence length="339" mass="35873">MSNPLATVGILSIGEMGMGIAKLLVAHNYRVVTNLEGRSQDTKTRAEAASIEVLENDKTLVSASDYIFSIVPPRDALATATRISTAFHALSPPKSSPLYYFDLNAISPRSARGIAELVASKSPTITFLDGGIIGGAPHSNSDAPPASIMVSSHPATSSTWSKPSIPISGALPSTPAASYAHLSTTLGLNHISDDIGTASGLKCCFATTTKGFTALIIQACTTANNMGVLALLLGEMEKRTPGMLKAARGVTGMPPKAYRWVREMEEISQTHDEEGGFPPAPPSSSPSGIFMEIAQVYRSVAEDTVLGEEKTERRKRGRTLEDVAEAMGEGLKKRAKKED</sequence>
<evidence type="ECO:0000313" key="5">
    <source>
        <dbReference type="EMBL" id="KAG9237588.1"/>
    </source>
</evidence>
<dbReference type="PANTHER" id="PTHR43580:SF2">
    <property type="entry name" value="CYTOKINE-LIKE NUCLEAR FACTOR N-PAC"/>
    <property type="match status" value="1"/>
</dbReference>
<reference evidence="5" key="1">
    <citation type="journal article" date="2021" name="IMA Fungus">
        <title>Genomic characterization of three marine fungi, including Emericellopsis atlantica sp. nov. with signatures of a generalist lifestyle and marine biomass degradation.</title>
        <authorList>
            <person name="Hagestad O.C."/>
            <person name="Hou L."/>
            <person name="Andersen J.H."/>
            <person name="Hansen E.H."/>
            <person name="Altermark B."/>
            <person name="Li C."/>
            <person name="Kuhnert E."/>
            <person name="Cox R.J."/>
            <person name="Crous P.W."/>
            <person name="Spatafora J.W."/>
            <person name="Lail K."/>
            <person name="Amirebrahimi M."/>
            <person name="Lipzen A."/>
            <person name="Pangilinan J."/>
            <person name="Andreopoulos W."/>
            <person name="Hayes R.D."/>
            <person name="Ng V."/>
            <person name="Grigoriev I.V."/>
            <person name="Jackson S.A."/>
            <person name="Sutton T.D.S."/>
            <person name="Dobson A.D.W."/>
            <person name="Rama T."/>
        </authorList>
    </citation>
    <scope>NUCLEOTIDE SEQUENCE</scope>
    <source>
        <strain evidence="5">TRa018bII</strain>
    </source>
</reference>
<dbReference type="OrthoDB" id="9988102at2759"/>
<dbReference type="SUPFAM" id="SSF48179">
    <property type="entry name" value="6-phosphogluconate dehydrogenase C-terminal domain-like"/>
    <property type="match status" value="1"/>
</dbReference>
<dbReference type="SUPFAM" id="SSF51735">
    <property type="entry name" value="NAD(P)-binding Rossmann-fold domains"/>
    <property type="match status" value="1"/>
</dbReference>
<name>A0A9P7YR47_9HELO</name>
<dbReference type="GO" id="GO:0031491">
    <property type="term" value="F:nucleosome binding"/>
    <property type="evidence" value="ECO:0007669"/>
    <property type="project" value="TreeGrafter"/>
</dbReference>
<dbReference type="InterPro" id="IPR006115">
    <property type="entry name" value="6PGDH_NADP-bd"/>
</dbReference>